<dbReference type="AlphaFoldDB" id="A0A650CHZ5"/>
<dbReference type="RefSeq" id="WP_156014967.1">
    <property type="nucleotide sequence ID" value="NZ_CP045484.1"/>
</dbReference>
<protein>
    <submittedName>
        <fullName evidence="3">HEPN domain-containing protein</fullName>
    </submittedName>
</protein>
<dbReference type="Proteomes" id="UP000582213">
    <property type="component" value="Unassembled WGS sequence"/>
</dbReference>
<evidence type="ECO:0000313" key="2">
    <source>
        <dbReference type="EMBL" id="MBB5254894.1"/>
    </source>
</evidence>
<dbReference type="EMBL" id="JACHFY010000029">
    <property type="protein sequence ID" value="MBB5254894.1"/>
    <property type="molecule type" value="Genomic_DNA"/>
</dbReference>
<dbReference type="PROSITE" id="PS50910">
    <property type="entry name" value="HEPN"/>
    <property type="match status" value="1"/>
</dbReference>
<dbReference type="OrthoDB" id="39912at2157"/>
<gene>
    <name evidence="3" type="ORF">D1869_09985</name>
    <name evidence="2" type="ORF">HNQ62_002668</name>
</gene>
<accession>A0A650CHZ5</accession>
<keyword evidence="4" id="KW-1185">Reference proteome</keyword>
<proteinExistence type="predicted"/>
<dbReference type="Proteomes" id="UP000427373">
    <property type="component" value="Chromosome"/>
</dbReference>
<reference evidence="2 5" key="2">
    <citation type="submission" date="2020-08" db="EMBL/GenBank/DDBJ databases">
        <title>Genomic Encyclopedia of Type Strains, Phase IV (KMG-IV): sequencing the most valuable type-strain genomes for metagenomic binning, comparative biology and taxonomic classification.</title>
        <authorList>
            <person name="Goeker M."/>
        </authorList>
    </citation>
    <scope>NUCLEOTIDE SEQUENCE [LARGE SCALE GENOMIC DNA]</scope>
    <source>
        <strain evidence="2 5">DSM 12421</strain>
    </source>
</reference>
<dbReference type="KEGG" id="soh:D1869_09985"/>
<dbReference type="GeneID" id="42801575"/>
<name>A0A650CHZ5_SULOH</name>
<feature type="domain" description="HEPN" evidence="1">
    <location>
        <begin position="11"/>
        <end position="121"/>
    </location>
</feature>
<evidence type="ECO:0000313" key="4">
    <source>
        <dbReference type="Proteomes" id="UP000427373"/>
    </source>
</evidence>
<sequence length="137" mass="15547">MGSYEKASLLCRRALSYLKVAKDAFHEGLYDVSATNCQISAELLIKSTYLFLGFVYPETHNIRKLLSELANLTKLEEIGRLVKEKRKELNLVELSRFEGQYSPVDVDSELASDCLDTVENIILPLMKKIWGEKLCGD</sequence>
<evidence type="ECO:0000259" key="1">
    <source>
        <dbReference type="PROSITE" id="PS50910"/>
    </source>
</evidence>
<organism evidence="3 4">
    <name type="scientific">Sulfurisphaera ohwakuensis</name>
    <dbReference type="NCBI Taxonomy" id="69656"/>
    <lineage>
        <taxon>Archaea</taxon>
        <taxon>Thermoproteota</taxon>
        <taxon>Thermoprotei</taxon>
        <taxon>Sulfolobales</taxon>
        <taxon>Sulfolobaceae</taxon>
        <taxon>Sulfurisphaera</taxon>
    </lineage>
</organism>
<dbReference type="Gene3D" id="1.20.120.330">
    <property type="entry name" value="Nucleotidyltransferases domain 2"/>
    <property type="match status" value="1"/>
</dbReference>
<dbReference type="EMBL" id="CP045484">
    <property type="protein sequence ID" value="QGR17481.1"/>
    <property type="molecule type" value="Genomic_DNA"/>
</dbReference>
<evidence type="ECO:0000313" key="5">
    <source>
        <dbReference type="Proteomes" id="UP000582213"/>
    </source>
</evidence>
<dbReference type="SMART" id="SM00748">
    <property type="entry name" value="HEPN"/>
    <property type="match status" value="1"/>
</dbReference>
<dbReference type="SUPFAM" id="SSF81593">
    <property type="entry name" value="Nucleotidyltransferase substrate binding subunit/domain"/>
    <property type="match status" value="1"/>
</dbReference>
<reference evidence="3 4" key="1">
    <citation type="submission" date="2019-10" db="EMBL/GenBank/DDBJ databases">
        <title>Genome Sequences from Six Type Strain Members of the Archaeal Family Sulfolobaceae: Acidianus ambivalens, Acidianus infernus, Metallosphaera prunae, Stygiolobus azoricus, Sulfolobus metallicus, and Sulfurisphaera ohwakuensis.</title>
        <authorList>
            <person name="Counts J.A."/>
            <person name="Kelly R.M."/>
        </authorList>
    </citation>
    <scope>NUCLEOTIDE SEQUENCE [LARGE SCALE GENOMIC DNA]</scope>
    <source>
        <strain evidence="3 4">TA-1</strain>
    </source>
</reference>
<evidence type="ECO:0000313" key="3">
    <source>
        <dbReference type="EMBL" id="QGR17481.1"/>
    </source>
</evidence>
<dbReference type="Pfam" id="PF05168">
    <property type="entry name" value="HEPN"/>
    <property type="match status" value="1"/>
</dbReference>
<dbReference type="InterPro" id="IPR007842">
    <property type="entry name" value="HEPN_dom"/>
</dbReference>